<keyword evidence="7 8" id="KW-0501">Molybdenum cofactor biosynthesis</keyword>
<dbReference type="SUPFAM" id="SSF53448">
    <property type="entry name" value="Nucleotide-diphospho-sugar transferases"/>
    <property type="match status" value="1"/>
</dbReference>
<evidence type="ECO:0000259" key="9">
    <source>
        <dbReference type="Pfam" id="PF12804"/>
    </source>
</evidence>
<dbReference type="InterPro" id="IPR025877">
    <property type="entry name" value="MobA-like_NTP_Trfase"/>
</dbReference>
<evidence type="ECO:0000256" key="7">
    <source>
        <dbReference type="ARBA" id="ARBA00023150"/>
    </source>
</evidence>
<dbReference type="HOGENOM" id="CLU_055597_5_0_5"/>
<keyword evidence="5 8" id="KW-0460">Magnesium</keyword>
<feature type="binding site" evidence="8">
    <location>
        <begin position="8"/>
        <end position="10"/>
    </location>
    <ligand>
        <name>GTP</name>
        <dbReference type="ChEBI" id="CHEBI:37565"/>
    </ligand>
</feature>
<feature type="binding site" evidence="8">
    <location>
        <position position="98"/>
    </location>
    <ligand>
        <name>GTP</name>
        <dbReference type="ChEBI" id="CHEBI:37565"/>
    </ligand>
</feature>
<sequence length="193" mass="19910">MSLAVVILAGGEGRRMGGGKPLRRFGTSTLVAHAAGLARRWSPDVAVAVRDPAQVAGAVDLPLLVDEPAIGGPAAGLASAFAYARERGAERLLTLPCDMPRLPGDLLRRLAEALTPDANVAVAASGGRLHPVCALWRTEAGERLPAYLASGRASLRGFAAEVGHVEAAWPDGLDDPFANANTPDDLAALQPRG</sequence>
<evidence type="ECO:0000256" key="2">
    <source>
        <dbReference type="ARBA" id="ARBA00022679"/>
    </source>
</evidence>
<keyword evidence="4 8" id="KW-0547">Nucleotide-binding</keyword>
<dbReference type="GO" id="GO:0046872">
    <property type="term" value="F:metal ion binding"/>
    <property type="evidence" value="ECO:0007669"/>
    <property type="project" value="UniProtKB-KW"/>
</dbReference>
<comment type="domain">
    <text evidence="8">The N-terminal domain determines nucleotide recognition and specific binding, while the C-terminal domain determines the specific binding to the target protein.</text>
</comment>
<comment type="catalytic activity">
    <reaction evidence="8">
        <text>Mo-molybdopterin + GTP + H(+) = Mo-molybdopterin guanine dinucleotide + diphosphate</text>
        <dbReference type="Rhea" id="RHEA:34243"/>
        <dbReference type="ChEBI" id="CHEBI:15378"/>
        <dbReference type="ChEBI" id="CHEBI:33019"/>
        <dbReference type="ChEBI" id="CHEBI:37565"/>
        <dbReference type="ChEBI" id="CHEBI:71302"/>
        <dbReference type="ChEBI" id="CHEBI:71310"/>
        <dbReference type="EC" id="2.7.7.77"/>
    </reaction>
</comment>
<dbReference type="Gene3D" id="3.90.550.10">
    <property type="entry name" value="Spore Coat Polysaccharide Biosynthesis Protein SpsA, Chain A"/>
    <property type="match status" value="1"/>
</dbReference>
<comment type="cofactor">
    <cofactor evidence="8">
        <name>Mg(2+)</name>
        <dbReference type="ChEBI" id="CHEBI:18420"/>
    </cofactor>
</comment>
<comment type="function">
    <text evidence="8">Transfers a GMP moiety from GTP to Mo-molybdopterin (Mo-MPT) cofactor (Moco or molybdenum cofactor) to form Mo-molybdopterin guanine dinucleotide (Mo-MGD) cofactor.</text>
</comment>
<dbReference type="PANTHER" id="PTHR19136">
    <property type="entry name" value="MOLYBDENUM COFACTOR GUANYLYLTRANSFERASE"/>
    <property type="match status" value="1"/>
</dbReference>
<evidence type="ECO:0000256" key="3">
    <source>
        <dbReference type="ARBA" id="ARBA00022723"/>
    </source>
</evidence>
<dbReference type="RefSeq" id="WP_012521264.1">
    <property type="nucleotide sequence ID" value="NC_011144.1"/>
</dbReference>
<gene>
    <name evidence="8 10" type="primary">mobA</name>
    <name evidence="10" type="ordered locus">PHZ_c0702</name>
</gene>
<evidence type="ECO:0000256" key="5">
    <source>
        <dbReference type="ARBA" id="ARBA00022842"/>
    </source>
</evidence>
<dbReference type="GO" id="GO:0005737">
    <property type="term" value="C:cytoplasm"/>
    <property type="evidence" value="ECO:0007669"/>
    <property type="project" value="UniProtKB-SubCell"/>
</dbReference>
<keyword evidence="3 8" id="KW-0479">Metal-binding</keyword>
<dbReference type="Proteomes" id="UP000001868">
    <property type="component" value="Chromosome"/>
</dbReference>
<feature type="binding site" evidence="8">
    <location>
        <position position="98"/>
    </location>
    <ligand>
        <name>Mg(2+)</name>
        <dbReference type="ChEBI" id="CHEBI:18420"/>
    </ligand>
</feature>
<dbReference type="InterPro" id="IPR029044">
    <property type="entry name" value="Nucleotide-diphossugar_trans"/>
</dbReference>
<feature type="binding site" evidence="8">
    <location>
        <position position="20"/>
    </location>
    <ligand>
        <name>GTP</name>
        <dbReference type="ChEBI" id="CHEBI:37565"/>
    </ligand>
</feature>
<dbReference type="GO" id="GO:0061603">
    <property type="term" value="F:molybdenum cofactor guanylyltransferase activity"/>
    <property type="evidence" value="ECO:0007669"/>
    <property type="project" value="UniProtKB-EC"/>
</dbReference>
<dbReference type="GO" id="GO:0006777">
    <property type="term" value="P:Mo-molybdopterin cofactor biosynthetic process"/>
    <property type="evidence" value="ECO:0007669"/>
    <property type="project" value="UniProtKB-KW"/>
</dbReference>
<evidence type="ECO:0000256" key="6">
    <source>
        <dbReference type="ARBA" id="ARBA00023134"/>
    </source>
</evidence>
<dbReference type="HAMAP" id="MF_00316">
    <property type="entry name" value="MobA"/>
    <property type="match status" value="1"/>
</dbReference>
<dbReference type="GO" id="GO:0005525">
    <property type="term" value="F:GTP binding"/>
    <property type="evidence" value="ECO:0007669"/>
    <property type="project" value="UniProtKB-UniRule"/>
</dbReference>
<dbReference type="eggNOG" id="COG0746">
    <property type="taxonomic scope" value="Bacteria"/>
</dbReference>
<dbReference type="InterPro" id="IPR013482">
    <property type="entry name" value="Molybde_CF_guanTrfase"/>
</dbReference>
<protein>
    <recommendedName>
        <fullName evidence="8">Molybdenum cofactor guanylyltransferase</fullName>
        <shortName evidence="8">MoCo guanylyltransferase</shortName>
        <ecNumber evidence="8">2.7.7.77</ecNumber>
    </recommendedName>
    <alternativeName>
        <fullName evidence="8">GTP:molybdopterin guanylyltransferase</fullName>
    </alternativeName>
    <alternativeName>
        <fullName evidence="8">Mo-MPT guanylyltransferase</fullName>
    </alternativeName>
    <alternativeName>
        <fullName evidence="8">Molybdopterin guanylyltransferase</fullName>
    </alternativeName>
    <alternativeName>
        <fullName evidence="8">Molybdopterin-guanine dinucleotide synthase</fullName>
        <shortName evidence="8">MGD synthase</shortName>
    </alternativeName>
</protein>
<dbReference type="EMBL" id="CP000747">
    <property type="protein sequence ID" value="ACG77116.1"/>
    <property type="molecule type" value="Genomic_DNA"/>
</dbReference>
<dbReference type="PANTHER" id="PTHR19136:SF81">
    <property type="entry name" value="MOLYBDENUM COFACTOR GUANYLYLTRANSFERASE"/>
    <property type="match status" value="1"/>
</dbReference>
<dbReference type="AlphaFoldDB" id="B4RFN5"/>
<keyword evidence="11" id="KW-1185">Reference proteome</keyword>
<comment type="similarity">
    <text evidence="8">Belongs to the MobA family.</text>
</comment>
<dbReference type="Pfam" id="PF12804">
    <property type="entry name" value="NTP_transf_3"/>
    <property type="match status" value="1"/>
</dbReference>
<comment type="caution">
    <text evidence="8">Lacks conserved residue(s) required for the propagation of feature annotation.</text>
</comment>
<reference evidence="10 11" key="1">
    <citation type="journal article" date="2008" name="BMC Genomics">
        <title>Complete genome of Phenylobacterium zucineum - a novel facultative intracellular bacterium isolated from human erythroleukemia cell line K562.</title>
        <authorList>
            <person name="Luo Y."/>
            <person name="Xu X."/>
            <person name="Ding Z."/>
            <person name="Liu Z."/>
            <person name="Zhang B."/>
            <person name="Yan Z."/>
            <person name="Sun J."/>
            <person name="Hu S."/>
            <person name="Hu X."/>
        </authorList>
    </citation>
    <scope>NUCLEOTIDE SEQUENCE [LARGE SCALE GENOMIC DNA]</scope>
    <source>
        <strain evidence="10 11">HLK1</strain>
    </source>
</reference>
<name>B4RFN5_PHEZH</name>
<keyword evidence="2 8" id="KW-0808">Transferase</keyword>
<evidence type="ECO:0000256" key="4">
    <source>
        <dbReference type="ARBA" id="ARBA00022741"/>
    </source>
</evidence>
<comment type="subunit">
    <text evidence="8">Monomer.</text>
</comment>
<feature type="domain" description="MobA-like NTP transferase" evidence="9">
    <location>
        <begin position="5"/>
        <end position="156"/>
    </location>
</feature>
<accession>B4RFN5</accession>
<evidence type="ECO:0000313" key="10">
    <source>
        <dbReference type="EMBL" id="ACG77116.1"/>
    </source>
</evidence>
<feature type="binding site" evidence="8">
    <location>
        <position position="66"/>
    </location>
    <ligand>
        <name>GTP</name>
        <dbReference type="ChEBI" id="CHEBI:37565"/>
    </ligand>
</feature>
<organism evidence="10 11">
    <name type="scientific">Phenylobacterium zucineum (strain HLK1)</name>
    <dbReference type="NCBI Taxonomy" id="450851"/>
    <lineage>
        <taxon>Bacteria</taxon>
        <taxon>Pseudomonadati</taxon>
        <taxon>Pseudomonadota</taxon>
        <taxon>Alphaproteobacteria</taxon>
        <taxon>Caulobacterales</taxon>
        <taxon>Caulobacteraceae</taxon>
        <taxon>Phenylobacterium</taxon>
    </lineage>
</organism>
<keyword evidence="1 8" id="KW-0963">Cytoplasm</keyword>
<proteinExistence type="inferred from homology"/>
<comment type="subcellular location">
    <subcellularLocation>
        <location evidence="8">Cytoplasm</location>
    </subcellularLocation>
</comment>
<dbReference type="EC" id="2.7.7.77" evidence="8"/>
<evidence type="ECO:0000256" key="1">
    <source>
        <dbReference type="ARBA" id="ARBA00022490"/>
    </source>
</evidence>
<evidence type="ECO:0000313" key="11">
    <source>
        <dbReference type="Proteomes" id="UP000001868"/>
    </source>
</evidence>
<dbReference type="STRING" id="450851.PHZ_c0702"/>
<keyword evidence="6 8" id="KW-0342">GTP-binding</keyword>
<evidence type="ECO:0000256" key="8">
    <source>
        <dbReference type="HAMAP-Rule" id="MF_00316"/>
    </source>
</evidence>
<dbReference type="KEGG" id="pzu:PHZ_c0702"/>
<dbReference type="CDD" id="cd02503">
    <property type="entry name" value="MobA"/>
    <property type="match status" value="1"/>
</dbReference>
<dbReference type="OrthoDB" id="9788394at2"/>